<accession>X0WBN9</accession>
<gene>
    <name evidence="2" type="ORF">S01H1_46708</name>
</gene>
<feature type="transmembrane region" description="Helical" evidence="1">
    <location>
        <begin position="24"/>
        <end position="42"/>
    </location>
</feature>
<organism evidence="2">
    <name type="scientific">marine sediment metagenome</name>
    <dbReference type="NCBI Taxonomy" id="412755"/>
    <lineage>
        <taxon>unclassified sequences</taxon>
        <taxon>metagenomes</taxon>
        <taxon>ecological metagenomes</taxon>
    </lineage>
</organism>
<sequence>GHVAVCLLSIALARWLPMRNVFEFSLPGFVYVLTALTAWISGSRSRIAFARLSPSDL</sequence>
<feature type="non-terminal residue" evidence="2">
    <location>
        <position position="1"/>
    </location>
</feature>
<evidence type="ECO:0000256" key="1">
    <source>
        <dbReference type="SAM" id="Phobius"/>
    </source>
</evidence>
<proteinExistence type="predicted"/>
<evidence type="ECO:0000313" key="2">
    <source>
        <dbReference type="EMBL" id="GAG10091.1"/>
    </source>
</evidence>
<reference evidence="2" key="1">
    <citation type="journal article" date="2014" name="Front. Microbiol.">
        <title>High frequency of phylogenetically diverse reductive dehalogenase-homologous genes in deep subseafloor sedimentary metagenomes.</title>
        <authorList>
            <person name="Kawai M."/>
            <person name="Futagami T."/>
            <person name="Toyoda A."/>
            <person name="Takaki Y."/>
            <person name="Nishi S."/>
            <person name="Hori S."/>
            <person name="Arai W."/>
            <person name="Tsubouchi T."/>
            <person name="Morono Y."/>
            <person name="Uchiyama I."/>
            <person name="Ito T."/>
            <person name="Fujiyama A."/>
            <person name="Inagaki F."/>
            <person name="Takami H."/>
        </authorList>
    </citation>
    <scope>NUCLEOTIDE SEQUENCE</scope>
    <source>
        <strain evidence="2">Expedition CK06-06</strain>
    </source>
</reference>
<keyword evidence="1" id="KW-1133">Transmembrane helix</keyword>
<name>X0WBN9_9ZZZZ</name>
<dbReference type="EMBL" id="BARS01029919">
    <property type="protein sequence ID" value="GAG10091.1"/>
    <property type="molecule type" value="Genomic_DNA"/>
</dbReference>
<protein>
    <submittedName>
        <fullName evidence="2">Uncharacterized protein</fullName>
    </submittedName>
</protein>
<comment type="caution">
    <text evidence="2">The sequence shown here is derived from an EMBL/GenBank/DDBJ whole genome shotgun (WGS) entry which is preliminary data.</text>
</comment>
<keyword evidence="1" id="KW-0472">Membrane</keyword>
<keyword evidence="1" id="KW-0812">Transmembrane</keyword>
<dbReference type="AlphaFoldDB" id="X0WBN9"/>